<reference evidence="2" key="1">
    <citation type="submission" date="2020-10" db="EMBL/GenBank/DDBJ databases">
        <authorList>
            <person name="Gilroy R."/>
        </authorList>
    </citation>
    <scope>NUCLEOTIDE SEQUENCE</scope>
    <source>
        <strain evidence="2">17113</strain>
    </source>
</reference>
<proteinExistence type="predicted"/>
<reference evidence="2" key="2">
    <citation type="journal article" date="2021" name="PeerJ">
        <title>Extensive microbial diversity within the chicken gut microbiome revealed by metagenomics and culture.</title>
        <authorList>
            <person name="Gilroy R."/>
            <person name="Ravi A."/>
            <person name="Getino M."/>
            <person name="Pursley I."/>
            <person name="Horton D.L."/>
            <person name="Alikhan N.F."/>
            <person name="Baker D."/>
            <person name="Gharbi K."/>
            <person name="Hall N."/>
            <person name="Watson M."/>
            <person name="Adriaenssens E.M."/>
            <person name="Foster-Nyarko E."/>
            <person name="Jarju S."/>
            <person name="Secka A."/>
            <person name="Antonio M."/>
            <person name="Oren A."/>
            <person name="Chaudhuri R.R."/>
            <person name="La Ragione R."/>
            <person name="Hildebrand F."/>
            <person name="Pallen M.J."/>
        </authorList>
    </citation>
    <scope>NUCLEOTIDE SEQUENCE</scope>
    <source>
        <strain evidence="2">17113</strain>
    </source>
</reference>
<keyword evidence="1" id="KW-0812">Transmembrane</keyword>
<feature type="transmembrane region" description="Helical" evidence="1">
    <location>
        <begin position="127"/>
        <end position="146"/>
    </location>
</feature>
<keyword evidence="1" id="KW-1133">Transmembrane helix</keyword>
<organism evidence="2 3">
    <name type="scientific">Candidatus Alloenteromonas pullistercoris</name>
    <dbReference type="NCBI Taxonomy" id="2840785"/>
    <lineage>
        <taxon>Bacteria</taxon>
        <taxon>Bacillati</taxon>
        <taxon>Bacillota</taxon>
        <taxon>Bacillota incertae sedis</taxon>
        <taxon>Candidatus Alloenteromonas</taxon>
    </lineage>
</organism>
<sequence>MGTPTQVKQAKNIVPASIRLGRIILLVCSILFFAFTILNCADFVCRCLGISGDWQDPYSAIWTVLLPFISFYLVFAGIGGISYARDRGPFIGIASLTAILSAILGVVTFMLEIRSLLNSGVLLNLNMFYFVEGVVCFVYFLGWMLAKNWLD</sequence>
<evidence type="ECO:0000256" key="1">
    <source>
        <dbReference type="SAM" id="Phobius"/>
    </source>
</evidence>
<protein>
    <submittedName>
        <fullName evidence="2">Uncharacterized protein</fullName>
    </submittedName>
</protein>
<dbReference type="AlphaFoldDB" id="A0A9D9DEI7"/>
<evidence type="ECO:0000313" key="2">
    <source>
        <dbReference type="EMBL" id="MBO8426107.1"/>
    </source>
</evidence>
<gene>
    <name evidence="2" type="ORF">IAC61_02155</name>
</gene>
<feature type="transmembrane region" description="Helical" evidence="1">
    <location>
        <begin position="58"/>
        <end position="78"/>
    </location>
</feature>
<feature type="transmembrane region" description="Helical" evidence="1">
    <location>
        <begin position="20"/>
        <end position="38"/>
    </location>
</feature>
<evidence type="ECO:0000313" key="3">
    <source>
        <dbReference type="Proteomes" id="UP000823634"/>
    </source>
</evidence>
<accession>A0A9D9DEI7</accession>
<comment type="caution">
    <text evidence="2">The sequence shown here is derived from an EMBL/GenBank/DDBJ whole genome shotgun (WGS) entry which is preliminary data.</text>
</comment>
<feature type="transmembrane region" description="Helical" evidence="1">
    <location>
        <begin position="90"/>
        <end position="111"/>
    </location>
</feature>
<keyword evidence="1" id="KW-0472">Membrane</keyword>
<dbReference type="Proteomes" id="UP000823634">
    <property type="component" value="Unassembled WGS sequence"/>
</dbReference>
<dbReference type="EMBL" id="JADINA010000016">
    <property type="protein sequence ID" value="MBO8426107.1"/>
    <property type="molecule type" value="Genomic_DNA"/>
</dbReference>
<name>A0A9D9DEI7_9FIRM</name>